<gene>
    <name evidence="1" type="ORF">SAMN05443428_10325</name>
</gene>
<keyword evidence="2" id="KW-1185">Reference proteome</keyword>
<dbReference type="STRING" id="1147123.SAMN05443428_10325"/>
<evidence type="ECO:0000313" key="2">
    <source>
        <dbReference type="Proteomes" id="UP000190105"/>
    </source>
</evidence>
<organism evidence="1 2">
    <name type="scientific">Caloramator quimbayensis</name>
    <dbReference type="NCBI Taxonomy" id="1147123"/>
    <lineage>
        <taxon>Bacteria</taxon>
        <taxon>Bacillati</taxon>
        <taxon>Bacillota</taxon>
        <taxon>Clostridia</taxon>
        <taxon>Eubacteriales</taxon>
        <taxon>Clostridiaceae</taxon>
        <taxon>Caloramator</taxon>
    </lineage>
</organism>
<protein>
    <submittedName>
        <fullName evidence="1">Uncharacterized protein</fullName>
    </submittedName>
</protein>
<dbReference type="InterPro" id="IPR057955">
    <property type="entry name" value="SF0329-like"/>
</dbReference>
<dbReference type="EMBL" id="FUYH01000003">
    <property type="protein sequence ID" value="SKA79261.1"/>
    <property type="molecule type" value="Genomic_DNA"/>
</dbReference>
<dbReference type="OrthoDB" id="9815878at2"/>
<dbReference type="Proteomes" id="UP000190105">
    <property type="component" value="Unassembled WGS sequence"/>
</dbReference>
<accession>A0A1T4WRL6</accession>
<proteinExistence type="predicted"/>
<sequence>MRWSKLKKQLEDFICPCLRSRVEFWVTNYRKAHDQMGRAYITVDRNEVINMCTIKKEIAVFNAEKELKDNNEDIFEQNYFKQNRIYELLRREGFSENILPEIAINRSINDMAHKKVERQDIFAQYDFFESAERFLNSPIEESLESDNAIINVLAIIDRRVGKRTLSKIKNSIKNKSKLVRYFYQLRCEAEEKVFLDNGGTEID</sequence>
<reference evidence="2" key="1">
    <citation type="submission" date="2017-02" db="EMBL/GenBank/DDBJ databases">
        <authorList>
            <person name="Varghese N."/>
            <person name="Submissions S."/>
        </authorList>
    </citation>
    <scope>NUCLEOTIDE SEQUENCE [LARGE SCALE GENOMIC DNA]</scope>
    <source>
        <strain evidence="2">USBA 833</strain>
    </source>
</reference>
<name>A0A1T4WRL6_9CLOT</name>
<dbReference type="Pfam" id="PF25753">
    <property type="entry name" value="SF0329"/>
    <property type="match status" value="1"/>
</dbReference>
<evidence type="ECO:0000313" key="1">
    <source>
        <dbReference type="EMBL" id="SKA79261.1"/>
    </source>
</evidence>
<dbReference type="RefSeq" id="WP_078695499.1">
    <property type="nucleotide sequence ID" value="NZ_FUYH01000003.1"/>
</dbReference>
<dbReference type="AlphaFoldDB" id="A0A1T4WRL6"/>